<dbReference type="SUPFAM" id="SSF51735">
    <property type="entry name" value="NAD(P)-binding Rossmann-fold domains"/>
    <property type="match status" value="1"/>
</dbReference>
<reference evidence="2 3" key="1">
    <citation type="submission" date="2023-03" db="EMBL/GenBank/DDBJ databases">
        <title>Host association and intracellularity evolved multiple times independently in the Rickettsiales.</title>
        <authorList>
            <person name="Castelli M."/>
            <person name="Nardi T."/>
            <person name="Gammuto L."/>
            <person name="Bellinzona G."/>
            <person name="Sabaneyeva E."/>
            <person name="Potekhin A."/>
            <person name="Serra V."/>
            <person name="Petroni G."/>
            <person name="Sassera D."/>
        </authorList>
    </citation>
    <scope>NUCLEOTIDE SEQUENCE [LARGE SCALE GENOMIC DNA]</scope>
    <source>
        <strain evidence="2 3">Sr 2-6</strain>
    </source>
</reference>
<protein>
    <recommendedName>
        <fullName evidence="4">SDR family NAD(P)-dependent oxidoreductase</fullName>
    </recommendedName>
</protein>
<accession>A0ABU5NE94</accession>
<dbReference type="Proteomes" id="UP001291687">
    <property type="component" value="Unassembled WGS sequence"/>
</dbReference>
<proteinExistence type="predicted"/>
<keyword evidence="1" id="KW-0812">Transmembrane</keyword>
<dbReference type="RefSeq" id="WP_322777399.1">
    <property type="nucleotide sequence ID" value="NZ_JARJFB010000151.1"/>
</dbReference>
<gene>
    <name evidence="2" type="ORF">Megvenef_01473</name>
</gene>
<evidence type="ECO:0000313" key="2">
    <source>
        <dbReference type="EMBL" id="MEA0971494.1"/>
    </source>
</evidence>
<dbReference type="EMBL" id="JARJFB010000151">
    <property type="protein sequence ID" value="MEA0971494.1"/>
    <property type="molecule type" value="Genomic_DNA"/>
</dbReference>
<comment type="caution">
    <text evidence="2">The sequence shown here is derived from an EMBL/GenBank/DDBJ whole genome shotgun (WGS) entry which is preliminary data.</text>
</comment>
<evidence type="ECO:0000256" key="1">
    <source>
        <dbReference type="SAM" id="Phobius"/>
    </source>
</evidence>
<evidence type="ECO:0008006" key="4">
    <source>
        <dbReference type="Google" id="ProtNLM"/>
    </source>
</evidence>
<keyword evidence="3" id="KW-1185">Reference proteome</keyword>
<keyword evidence="1" id="KW-1133">Transmembrane helix</keyword>
<organism evidence="2 3">
    <name type="scientific">Candidatus Megaera venefica</name>
    <dbReference type="NCBI Taxonomy" id="2055910"/>
    <lineage>
        <taxon>Bacteria</taxon>
        <taxon>Pseudomonadati</taxon>
        <taxon>Pseudomonadota</taxon>
        <taxon>Alphaproteobacteria</taxon>
        <taxon>Rickettsiales</taxon>
        <taxon>Rickettsiaceae</taxon>
        <taxon>Candidatus Megaera</taxon>
    </lineage>
</organism>
<dbReference type="InterPro" id="IPR036291">
    <property type="entry name" value="NAD(P)-bd_dom_sf"/>
</dbReference>
<name>A0ABU5NE94_9RICK</name>
<evidence type="ECO:0000313" key="3">
    <source>
        <dbReference type="Proteomes" id="UP001291687"/>
    </source>
</evidence>
<dbReference type="Gene3D" id="3.40.50.720">
    <property type="entry name" value="NAD(P)-binding Rossmann-like Domain"/>
    <property type="match status" value="1"/>
</dbReference>
<feature type="transmembrane region" description="Helical" evidence="1">
    <location>
        <begin position="23"/>
        <end position="42"/>
    </location>
</feature>
<sequence>MKPLVNSGGESFDGGTTKGQMNLLNHTVFITGGSSGIGLALAKKFMESKCVFILYHAVSPDALYIVFNLM</sequence>
<keyword evidence="1" id="KW-0472">Membrane</keyword>